<accession>A0A419T4E0</accession>
<keyword evidence="2" id="KW-1185">Reference proteome</keyword>
<evidence type="ECO:0000313" key="1">
    <source>
        <dbReference type="EMBL" id="RKD32286.1"/>
    </source>
</evidence>
<dbReference type="OrthoDB" id="2855553at2"/>
<gene>
    <name evidence="1" type="ORF">BET03_02955</name>
</gene>
<organism evidence="1 2">
    <name type="scientific">Thermohalobacter berrensis</name>
    <dbReference type="NCBI Taxonomy" id="99594"/>
    <lineage>
        <taxon>Bacteria</taxon>
        <taxon>Bacillati</taxon>
        <taxon>Bacillota</taxon>
        <taxon>Tissierellia</taxon>
        <taxon>Tissierellales</taxon>
        <taxon>Thermohalobacteraceae</taxon>
        <taxon>Thermohalobacter</taxon>
    </lineage>
</organism>
<dbReference type="Proteomes" id="UP000284177">
    <property type="component" value="Unassembled WGS sequence"/>
</dbReference>
<comment type="caution">
    <text evidence="1">The sequence shown here is derived from an EMBL/GenBank/DDBJ whole genome shotgun (WGS) entry which is preliminary data.</text>
</comment>
<sequence>MEFELLQNGIDSLNTGVAFYEKYIFYDDNYEFQRDSYLKLSVISIQNAIEILGKKVLCDINELLIYKDISEPLLDLLKGRIENEFYVPIHEALVVSEADVFTISYKECITRLKHLFNISKKDYEDLKQIGKIRNKLIHLGLTKLIDYHEILGVINRVLDFIIEFFYPKLKKEKPEQMELLYDKICDLIEEGEIEEETVWSIFFAHQFEEINPIVKQACFEINEELALKKENIKVNLDIDKYAEASSFILKFEDLNEGLVYDSIFTINIPRLDVTFLIGECSIGPIYAVIDHLEDENNFYIYKKPLELDDYENAYKKFWRKDRKRCYRTSFDINSFKKVIMNRMM</sequence>
<dbReference type="EMBL" id="MCIB01000012">
    <property type="protein sequence ID" value="RKD32286.1"/>
    <property type="molecule type" value="Genomic_DNA"/>
</dbReference>
<reference evidence="1 2" key="1">
    <citation type="submission" date="2016-08" db="EMBL/GenBank/DDBJ databases">
        <title>Novel Firmicutes and Novel Genomes.</title>
        <authorList>
            <person name="Poppleton D.I."/>
            <person name="Gribaldo S."/>
        </authorList>
    </citation>
    <scope>NUCLEOTIDE SEQUENCE [LARGE SCALE GENOMIC DNA]</scope>
    <source>
        <strain evidence="1 2">CTT3</strain>
    </source>
</reference>
<protein>
    <submittedName>
        <fullName evidence="1">Uncharacterized protein</fullName>
    </submittedName>
</protein>
<name>A0A419T4E0_9FIRM</name>
<evidence type="ECO:0000313" key="2">
    <source>
        <dbReference type="Proteomes" id="UP000284177"/>
    </source>
</evidence>
<proteinExistence type="predicted"/>
<dbReference type="AlphaFoldDB" id="A0A419T4E0"/>